<protein>
    <recommendedName>
        <fullName evidence="2">hydroxymethylpyrimidine kinase</fullName>
        <ecNumber evidence="2">2.7.1.49</ecNumber>
    </recommendedName>
</protein>
<dbReference type="GO" id="GO:0009228">
    <property type="term" value="P:thiamine biosynthetic process"/>
    <property type="evidence" value="ECO:0007669"/>
    <property type="project" value="InterPro"/>
</dbReference>
<dbReference type="InterPro" id="IPR013749">
    <property type="entry name" value="PM/HMP-P_kinase-1"/>
</dbReference>
<keyword evidence="4" id="KW-0547">Nucleotide-binding</keyword>
<evidence type="ECO:0000256" key="4">
    <source>
        <dbReference type="ARBA" id="ARBA00022741"/>
    </source>
</evidence>
<dbReference type="EC" id="2.7.1.49" evidence="2"/>
<dbReference type="GO" id="GO:0008972">
    <property type="term" value="F:phosphomethylpyrimidine kinase activity"/>
    <property type="evidence" value="ECO:0007669"/>
    <property type="project" value="InterPro"/>
</dbReference>
<dbReference type="SUPFAM" id="SSF53613">
    <property type="entry name" value="Ribokinase-like"/>
    <property type="match status" value="1"/>
</dbReference>
<dbReference type="Proteomes" id="UP000886740">
    <property type="component" value="Unassembled WGS sequence"/>
</dbReference>
<evidence type="ECO:0000256" key="5">
    <source>
        <dbReference type="ARBA" id="ARBA00022777"/>
    </source>
</evidence>
<organism evidence="8 9">
    <name type="scientific">Candidatus Parabacteroides intestinipullorum</name>
    <dbReference type="NCBI Taxonomy" id="2838723"/>
    <lineage>
        <taxon>Bacteria</taxon>
        <taxon>Pseudomonadati</taxon>
        <taxon>Bacteroidota</taxon>
        <taxon>Bacteroidia</taxon>
        <taxon>Bacteroidales</taxon>
        <taxon>Tannerellaceae</taxon>
        <taxon>Parabacteroides</taxon>
    </lineage>
</organism>
<comment type="caution">
    <text evidence="8">The sequence shown here is derived from an EMBL/GenBank/DDBJ whole genome shotgun (WGS) entry which is preliminary data.</text>
</comment>
<evidence type="ECO:0000256" key="6">
    <source>
        <dbReference type="ARBA" id="ARBA00022840"/>
    </source>
</evidence>
<evidence type="ECO:0000256" key="3">
    <source>
        <dbReference type="ARBA" id="ARBA00022679"/>
    </source>
</evidence>
<feature type="domain" description="Pyridoxamine kinase/Phosphomethylpyrimidine kinase" evidence="7">
    <location>
        <begin position="19"/>
        <end position="265"/>
    </location>
</feature>
<dbReference type="Gene3D" id="3.40.1190.20">
    <property type="match status" value="1"/>
</dbReference>
<dbReference type="FunFam" id="3.40.1190.20:FF:000003">
    <property type="entry name" value="Phosphomethylpyrimidine kinase ThiD"/>
    <property type="match status" value="1"/>
</dbReference>
<dbReference type="InterPro" id="IPR004399">
    <property type="entry name" value="HMP/HMP-P_kinase_dom"/>
</dbReference>
<dbReference type="EMBL" id="DXEL01000090">
    <property type="protein sequence ID" value="HIX75967.1"/>
    <property type="molecule type" value="Genomic_DNA"/>
</dbReference>
<dbReference type="PANTHER" id="PTHR20858:SF17">
    <property type="entry name" value="HYDROXYMETHYLPYRIMIDINE_PHOSPHOMETHYLPYRIMIDINE KINASE THI20-RELATED"/>
    <property type="match status" value="1"/>
</dbReference>
<comment type="pathway">
    <text evidence="1">Cofactor biosynthesis; thiamine diphosphate biosynthesis.</text>
</comment>
<reference evidence="8" key="1">
    <citation type="journal article" date="2021" name="PeerJ">
        <title>Extensive microbial diversity within the chicken gut microbiome revealed by metagenomics and culture.</title>
        <authorList>
            <person name="Gilroy R."/>
            <person name="Ravi A."/>
            <person name="Getino M."/>
            <person name="Pursley I."/>
            <person name="Horton D.L."/>
            <person name="Alikhan N.F."/>
            <person name="Baker D."/>
            <person name="Gharbi K."/>
            <person name="Hall N."/>
            <person name="Watson M."/>
            <person name="Adriaenssens E.M."/>
            <person name="Foster-Nyarko E."/>
            <person name="Jarju S."/>
            <person name="Secka A."/>
            <person name="Antonio M."/>
            <person name="Oren A."/>
            <person name="Chaudhuri R.R."/>
            <person name="La Ragione R."/>
            <person name="Hildebrand F."/>
            <person name="Pallen M.J."/>
        </authorList>
    </citation>
    <scope>NUCLEOTIDE SEQUENCE</scope>
    <source>
        <strain evidence="8">ChiGjej6B6-14162</strain>
    </source>
</reference>
<reference evidence="8" key="2">
    <citation type="submission" date="2021-04" db="EMBL/GenBank/DDBJ databases">
        <authorList>
            <person name="Gilroy R."/>
        </authorList>
    </citation>
    <scope>NUCLEOTIDE SEQUENCE</scope>
    <source>
        <strain evidence="8">ChiGjej6B6-14162</strain>
    </source>
</reference>
<accession>A0A9D1XBH1</accession>
<dbReference type="GO" id="GO:0008902">
    <property type="term" value="F:hydroxymethylpyrimidine kinase activity"/>
    <property type="evidence" value="ECO:0007669"/>
    <property type="project" value="UniProtKB-EC"/>
</dbReference>
<keyword evidence="6" id="KW-0067">ATP-binding</keyword>
<dbReference type="InterPro" id="IPR029056">
    <property type="entry name" value="Ribokinase-like"/>
</dbReference>
<dbReference type="GO" id="GO:0005524">
    <property type="term" value="F:ATP binding"/>
    <property type="evidence" value="ECO:0007669"/>
    <property type="project" value="UniProtKB-KW"/>
</dbReference>
<sequence>MNDKSILRYPTALTIAGSDSGGGAGIQADLKTFSAIGVFGTSAITAITAQNTLGVKSIQAVSPEILRDQIEAVFDDFTIDAVKIGMLHDTAIIDTVANTLRARQPRVIILDPVMISTSGSKLLKDEAIEALIERLFPLATLLTPNVHEAEYLAQCRINGVDDIEQAATRLLSLGCPAVLMKGGHLAGEKNDWLFRQDEETLRFTAPDIPTRNTHGTGCTLSSAIAAYMALGESLEKAIALSKQYVTNALKAGADVIAGHGHGPMNHFFQPVPLRAIQQDEP</sequence>
<evidence type="ECO:0000256" key="2">
    <source>
        <dbReference type="ARBA" id="ARBA00012135"/>
    </source>
</evidence>
<gene>
    <name evidence="8" type="primary">thiD</name>
    <name evidence="8" type="ORF">H9977_13185</name>
</gene>
<dbReference type="AlphaFoldDB" id="A0A9D1XBH1"/>
<dbReference type="CDD" id="cd01169">
    <property type="entry name" value="HMPP_kinase"/>
    <property type="match status" value="1"/>
</dbReference>
<evidence type="ECO:0000313" key="8">
    <source>
        <dbReference type="EMBL" id="HIX75967.1"/>
    </source>
</evidence>
<dbReference type="Pfam" id="PF08543">
    <property type="entry name" value="Phos_pyr_kin"/>
    <property type="match status" value="1"/>
</dbReference>
<dbReference type="PANTHER" id="PTHR20858">
    <property type="entry name" value="PHOSPHOMETHYLPYRIMIDINE KINASE"/>
    <property type="match status" value="1"/>
</dbReference>
<evidence type="ECO:0000313" key="9">
    <source>
        <dbReference type="Proteomes" id="UP000886740"/>
    </source>
</evidence>
<dbReference type="NCBIfam" id="TIGR00097">
    <property type="entry name" value="HMP-P_kinase"/>
    <property type="match status" value="1"/>
</dbReference>
<name>A0A9D1XBH1_9BACT</name>
<keyword evidence="5 8" id="KW-0418">Kinase</keyword>
<evidence type="ECO:0000259" key="7">
    <source>
        <dbReference type="Pfam" id="PF08543"/>
    </source>
</evidence>
<proteinExistence type="predicted"/>
<evidence type="ECO:0000256" key="1">
    <source>
        <dbReference type="ARBA" id="ARBA00004948"/>
    </source>
</evidence>
<keyword evidence="3 8" id="KW-0808">Transferase</keyword>
<dbReference type="GO" id="GO:0005829">
    <property type="term" value="C:cytosol"/>
    <property type="evidence" value="ECO:0007669"/>
    <property type="project" value="TreeGrafter"/>
</dbReference>